<dbReference type="GO" id="GO:0008240">
    <property type="term" value="F:tripeptidyl-peptidase activity"/>
    <property type="evidence" value="ECO:0007669"/>
    <property type="project" value="TreeGrafter"/>
</dbReference>
<dbReference type="SUPFAM" id="SSF52743">
    <property type="entry name" value="Subtilisin-like"/>
    <property type="match status" value="2"/>
</dbReference>
<dbReference type="InterPro" id="IPR030400">
    <property type="entry name" value="Sedolisin_dom"/>
</dbReference>
<proteinExistence type="predicted"/>
<evidence type="ECO:0000313" key="3">
    <source>
        <dbReference type="EMBL" id="CAB5002250.1"/>
    </source>
</evidence>
<evidence type="ECO:0000256" key="1">
    <source>
        <dbReference type="SAM" id="MobiDB-lite"/>
    </source>
</evidence>
<feature type="domain" description="Peptidase S53" evidence="2">
    <location>
        <begin position="59"/>
        <end position="706"/>
    </location>
</feature>
<dbReference type="Gene3D" id="3.40.50.200">
    <property type="entry name" value="Peptidase S8/S53 domain"/>
    <property type="match status" value="3"/>
</dbReference>
<feature type="compositionally biased region" description="Low complexity" evidence="1">
    <location>
        <begin position="708"/>
        <end position="735"/>
    </location>
</feature>
<sequence>MPNLRRQIALAASCVVAAVIAGSISGANEAADASGATTFTGPAYASAACTPTAGGHDLGIGPQQWNASVGLPLTPSGTPLAQRLVIGELNETANPVAVNNLLRQCGLSEVTLLTESWPGAPLTPGGESTLDATVIAAALPPNTTITMAVSPASQSFYGMLVTAASACGFTFSGDPTRVFSTITKSSSYPAGGCIISLSYNAAEFDSVQLQNADFMMDQLEAQGVIVVVAAGDEGSGGCISSAGNSYGSAVGKSVTGVALTSNVATLTSAANGFTAGQQVFITGVTEPFQGLFTITSVTTNTFSFGLTNADIPATTLTSPGAASVNFGGLTPQFLATHPGVVAVGGTQWLSQTTTMSTGLAVAYTAGSTYSNYVWKDNNANPNCANLSTFPTTGGEGTGGGQSALYTMPSYQATAATSSYPGATNFRMTPDVAALAGWPTYAISNYGMSVSAKQTQNTTATVVTSQNSGLIVGETVVVAGVGAPFDGTFTITGTPQTNAFTYTTNAITITTAALTSNIATIATSTPHGLAVGQFVDVVGATNSVFDGTFVVASVPSTTTFTYAKTTGDVVSAASTGRIDMRADWTVTGTVTQSCVASGTPAVCVAAQFPWSPVVGTSAATPLIAVGLANVNAVLSARGMAPIDNAGGTMDVHNIFYDTANSSAMTDVTIGDNDIMSLGGWSALPGFDMTTGMGVPNFNTLANLLIARNTSSSSPSSSGSTTPTPSATPSATSTPTAVPITPVTIAAPILRPTNLGGGVQTVGELTVKPRRVVLDSPAGSTGSSAPDLINRVDRWITPVLPGLPSNYKTTSYIRINGSWMKLGTTTSNRSGNLALPAIRMNKPGTYPIRIDPTKGKTVYLNLVAKKG</sequence>
<dbReference type="GO" id="GO:0006508">
    <property type="term" value="P:proteolysis"/>
    <property type="evidence" value="ECO:0007669"/>
    <property type="project" value="InterPro"/>
</dbReference>
<name>A0A6J7P9M7_9ZZZZ</name>
<dbReference type="InterPro" id="IPR050819">
    <property type="entry name" value="Tripeptidyl-peptidase_I"/>
</dbReference>
<dbReference type="PANTHER" id="PTHR14218:SF15">
    <property type="entry name" value="TRIPEPTIDYL-PEPTIDASE 1"/>
    <property type="match status" value="1"/>
</dbReference>
<gene>
    <name evidence="3" type="ORF">UFOPK4043_00572</name>
</gene>
<dbReference type="PROSITE" id="PS51695">
    <property type="entry name" value="SEDOLISIN"/>
    <property type="match status" value="1"/>
</dbReference>
<feature type="region of interest" description="Disordered" evidence="1">
    <location>
        <begin position="707"/>
        <end position="735"/>
    </location>
</feature>
<organism evidence="3">
    <name type="scientific">freshwater metagenome</name>
    <dbReference type="NCBI Taxonomy" id="449393"/>
    <lineage>
        <taxon>unclassified sequences</taxon>
        <taxon>metagenomes</taxon>
        <taxon>ecological metagenomes</taxon>
    </lineage>
</organism>
<dbReference type="AlphaFoldDB" id="A0A6J7P9M7"/>
<accession>A0A6J7P9M7</accession>
<protein>
    <submittedName>
        <fullName evidence="3">Unannotated protein</fullName>
    </submittedName>
</protein>
<dbReference type="PANTHER" id="PTHR14218">
    <property type="entry name" value="PROTEASE S8 TRIPEPTIDYL PEPTIDASE I CLN2"/>
    <property type="match status" value="1"/>
</dbReference>
<reference evidence="3" key="1">
    <citation type="submission" date="2020-05" db="EMBL/GenBank/DDBJ databases">
        <authorList>
            <person name="Chiriac C."/>
            <person name="Salcher M."/>
            <person name="Ghai R."/>
            <person name="Kavagutti S V."/>
        </authorList>
    </citation>
    <scope>NUCLEOTIDE SEQUENCE</scope>
</reference>
<dbReference type="InterPro" id="IPR036852">
    <property type="entry name" value="Peptidase_S8/S53_dom_sf"/>
</dbReference>
<dbReference type="GO" id="GO:0004252">
    <property type="term" value="F:serine-type endopeptidase activity"/>
    <property type="evidence" value="ECO:0007669"/>
    <property type="project" value="InterPro"/>
</dbReference>
<dbReference type="EMBL" id="CAFBPA010000064">
    <property type="protein sequence ID" value="CAB5002250.1"/>
    <property type="molecule type" value="Genomic_DNA"/>
</dbReference>
<evidence type="ECO:0000259" key="2">
    <source>
        <dbReference type="PROSITE" id="PS51695"/>
    </source>
</evidence>
<dbReference type="GO" id="GO:0007417">
    <property type="term" value="P:central nervous system development"/>
    <property type="evidence" value="ECO:0007669"/>
    <property type="project" value="TreeGrafter"/>
</dbReference>